<dbReference type="EMBL" id="CP017637">
    <property type="protein sequence ID" value="APG14330.1"/>
    <property type="molecule type" value="Genomic_DNA"/>
</dbReference>
<proteinExistence type="inferred from homology"/>
<dbReference type="InterPro" id="IPR006442">
    <property type="entry name" value="Antitoxin_Phd/YefM"/>
</dbReference>
<evidence type="ECO:0000313" key="6">
    <source>
        <dbReference type="Proteomes" id="UP000193335"/>
    </source>
</evidence>
<accession>A0A1L3FM36</accession>
<protein>
    <recommendedName>
        <fullName evidence="2">Antitoxin</fullName>
    </recommendedName>
</protein>
<dbReference type="InterPro" id="IPR051405">
    <property type="entry name" value="phD/YefM_antitoxin"/>
</dbReference>
<evidence type="ECO:0000256" key="2">
    <source>
        <dbReference type="RuleBase" id="RU362080"/>
    </source>
</evidence>
<comment type="similarity">
    <text evidence="1 2">Belongs to the phD/YefM antitoxin family.</text>
</comment>
<evidence type="ECO:0000313" key="4">
    <source>
        <dbReference type="EMBL" id="OSJ36560.1"/>
    </source>
</evidence>
<sequence length="93" mass="10250">MTDRSTAPDSPPTDTWTLANAKARLSEVVDRAQTGPQIITRHGRPNAVVVSADEWARKTARKGTLAEFLLASPLRGADLELERVQDEPRDEMP</sequence>
<dbReference type="NCBIfam" id="TIGR01552">
    <property type="entry name" value="phd_fam"/>
    <property type="match status" value="1"/>
</dbReference>
<dbReference type="OrthoDB" id="517402at2"/>
<dbReference type="PANTHER" id="PTHR33713">
    <property type="entry name" value="ANTITOXIN YAFN-RELATED"/>
    <property type="match status" value="1"/>
</dbReference>
<dbReference type="Gene3D" id="3.40.1620.10">
    <property type="entry name" value="YefM-like domain"/>
    <property type="match status" value="1"/>
</dbReference>
<comment type="function">
    <text evidence="2">Antitoxin component of a type II toxin-antitoxin (TA) system.</text>
</comment>
<evidence type="ECO:0000313" key="5">
    <source>
        <dbReference type="Proteomes" id="UP000181962"/>
    </source>
</evidence>
<dbReference type="AlphaFoldDB" id="A0A1L3FM36"/>
<name>A0A1L3FM36_BRAJP</name>
<dbReference type="SUPFAM" id="SSF143120">
    <property type="entry name" value="YefM-like"/>
    <property type="match status" value="1"/>
</dbReference>
<organism evidence="3 5">
    <name type="scientific">Bradyrhizobium japonicum</name>
    <dbReference type="NCBI Taxonomy" id="375"/>
    <lineage>
        <taxon>Bacteria</taxon>
        <taxon>Pseudomonadati</taxon>
        <taxon>Pseudomonadota</taxon>
        <taxon>Alphaproteobacteria</taxon>
        <taxon>Hyphomicrobiales</taxon>
        <taxon>Nitrobacteraceae</taxon>
        <taxon>Bradyrhizobium</taxon>
    </lineage>
</organism>
<reference evidence="4 6" key="2">
    <citation type="submission" date="2017-03" db="EMBL/GenBank/DDBJ databases">
        <title>Whole genome sequences of fourteen strains of Bradyrhizobium canariense and one strain of Bradyrhizobium japonicum isolated from Lupinus (Papilionoideae: Genisteae) species in Algeria.</title>
        <authorList>
            <person name="Crovadore J."/>
            <person name="Chekireb D."/>
            <person name="Brachmann A."/>
            <person name="Chablais R."/>
            <person name="Cochard B."/>
            <person name="Lefort F."/>
        </authorList>
    </citation>
    <scope>NUCLEOTIDE SEQUENCE [LARGE SCALE GENOMIC DNA]</scope>
    <source>
        <strain evidence="4 6">UBMA197</strain>
    </source>
</reference>
<gene>
    <name evidence="3" type="ORF">BKD09_38835</name>
    <name evidence="4" type="ORF">BSZ19_03605</name>
</gene>
<dbReference type="RefSeq" id="WP_028148610.1">
    <property type="nucleotide sequence ID" value="NZ_CP017637.1"/>
</dbReference>
<dbReference type="Proteomes" id="UP000193335">
    <property type="component" value="Unassembled WGS sequence"/>
</dbReference>
<dbReference type="InterPro" id="IPR036165">
    <property type="entry name" value="YefM-like_sf"/>
</dbReference>
<evidence type="ECO:0000256" key="1">
    <source>
        <dbReference type="ARBA" id="ARBA00009981"/>
    </source>
</evidence>
<dbReference type="PANTHER" id="PTHR33713:SF9">
    <property type="entry name" value="ANTITOXIN"/>
    <property type="match status" value="1"/>
</dbReference>
<dbReference type="EMBL" id="NAFL01000188">
    <property type="protein sequence ID" value="OSJ36560.1"/>
    <property type="molecule type" value="Genomic_DNA"/>
</dbReference>
<dbReference type="Pfam" id="PF02604">
    <property type="entry name" value="PhdYeFM_antitox"/>
    <property type="match status" value="1"/>
</dbReference>
<reference evidence="3 5" key="1">
    <citation type="submission" date="2016-11" db="EMBL/GenBank/DDBJ databases">
        <title>Complete Genome Sequence of Bradyrhizobium sp. strain J5, an isolated from soybean nodule in Hokkaido.</title>
        <authorList>
            <person name="Kanehara K."/>
        </authorList>
    </citation>
    <scope>NUCLEOTIDE SEQUENCE [LARGE SCALE GENOMIC DNA]</scope>
    <source>
        <strain evidence="3 5">J5</strain>
    </source>
</reference>
<dbReference type="Proteomes" id="UP000181962">
    <property type="component" value="Chromosome"/>
</dbReference>
<evidence type="ECO:0000313" key="3">
    <source>
        <dbReference type="EMBL" id="APG14330.1"/>
    </source>
</evidence>